<evidence type="ECO:0000313" key="1">
    <source>
        <dbReference type="EMBL" id="SVA17963.1"/>
    </source>
</evidence>
<dbReference type="Gene3D" id="3.90.1200.10">
    <property type="match status" value="1"/>
</dbReference>
<dbReference type="AlphaFoldDB" id="A0A381TV52"/>
<name>A0A381TV52_9ZZZZ</name>
<evidence type="ECO:0008006" key="2">
    <source>
        <dbReference type="Google" id="ProtNLM"/>
    </source>
</evidence>
<protein>
    <recommendedName>
        <fullName evidence="2">Aminoglycoside phosphotransferase domain-containing protein</fullName>
    </recommendedName>
</protein>
<dbReference type="InterPro" id="IPR011009">
    <property type="entry name" value="Kinase-like_dom_sf"/>
</dbReference>
<dbReference type="Pfam" id="PF02958">
    <property type="entry name" value="EcKL"/>
    <property type="match status" value="1"/>
</dbReference>
<dbReference type="InterPro" id="IPR004119">
    <property type="entry name" value="EcKL"/>
</dbReference>
<dbReference type="EMBL" id="UINC01004942">
    <property type="protein sequence ID" value="SVA17963.1"/>
    <property type="molecule type" value="Genomic_DNA"/>
</dbReference>
<sequence length="271" mass="32273">MKEWFADTKRLRYEYLWLKHCKKIIPNSIPNIYQFSAKQDFLILEYLSEKNYTTLKLKLLKKDIDINVINKISKNLSKIHKESTGKFVKKKFINNSKNFYDLRLDAYFNEVGRVYPHLKKIIKNIIKNYKKYSSTLVHGDFSPKNILIFNKNIKYIDAETCNFGDPAFDVVYFGNHLLLKSIHIPDKRNKFIKSYEIFFNTYLKSIKFSQRKNFIDRCIAMVPIMLLARIDGKSPVEYITKKNIKNKIRLLSFNLINNPPESLEYLIKMIK</sequence>
<gene>
    <name evidence="1" type="ORF">METZ01_LOCUS70817</name>
</gene>
<reference evidence="1" key="1">
    <citation type="submission" date="2018-05" db="EMBL/GenBank/DDBJ databases">
        <authorList>
            <person name="Lanie J.A."/>
            <person name="Ng W.-L."/>
            <person name="Kazmierczak K.M."/>
            <person name="Andrzejewski T.M."/>
            <person name="Davidsen T.M."/>
            <person name="Wayne K.J."/>
            <person name="Tettelin H."/>
            <person name="Glass J.I."/>
            <person name="Rusch D."/>
            <person name="Podicherti R."/>
            <person name="Tsui H.-C.T."/>
            <person name="Winkler M.E."/>
        </authorList>
    </citation>
    <scope>NUCLEOTIDE SEQUENCE</scope>
</reference>
<dbReference type="Gene3D" id="3.30.200.20">
    <property type="entry name" value="Phosphorylase Kinase, domain 1"/>
    <property type="match status" value="1"/>
</dbReference>
<dbReference type="SUPFAM" id="SSF56112">
    <property type="entry name" value="Protein kinase-like (PK-like)"/>
    <property type="match status" value="1"/>
</dbReference>
<organism evidence="1">
    <name type="scientific">marine metagenome</name>
    <dbReference type="NCBI Taxonomy" id="408172"/>
    <lineage>
        <taxon>unclassified sequences</taxon>
        <taxon>metagenomes</taxon>
        <taxon>ecological metagenomes</taxon>
    </lineage>
</organism>
<proteinExistence type="predicted"/>
<accession>A0A381TV52</accession>